<dbReference type="AlphaFoldDB" id="A0A5J4T2S7"/>
<gene>
    <name evidence="1" type="ORF">EZS27_000404</name>
</gene>
<name>A0A5J4T2S7_9ZZZZ</name>
<reference evidence="1" key="1">
    <citation type="submission" date="2019-03" db="EMBL/GenBank/DDBJ databases">
        <title>Single cell metagenomics reveals metabolic interactions within the superorganism composed of flagellate Streblomastix strix and complex community of Bacteroidetes bacteria on its surface.</title>
        <authorList>
            <person name="Treitli S.C."/>
            <person name="Kolisko M."/>
            <person name="Husnik F."/>
            <person name="Keeling P."/>
            <person name="Hampl V."/>
        </authorList>
    </citation>
    <scope>NUCLEOTIDE SEQUENCE</scope>
    <source>
        <strain evidence="1">STM</strain>
    </source>
</reference>
<accession>A0A5J4T2S7</accession>
<organism evidence="1">
    <name type="scientific">termite gut metagenome</name>
    <dbReference type="NCBI Taxonomy" id="433724"/>
    <lineage>
        <taxon>unclassified sequences</taxon>
        <taxon>metagenomes</taxon>
        <taxon>organismal metagenomes</taxon>
    </lineage>
</organism>
<evidence type="ECO:0000313" key="1">
    <source>
        <dbReference type="EMBL" id="KAA6352222.1"/>
    </source>
</evidence>
<dbReference type="EMBL" id="SNRY01000004">
    <property type="protein sequence ID" value="KAA6352222.1"/>
    <property type="molecule type" value="Genomic_DNA"/>
</dbReference>
<protein>
    <submittedName>
        <fullName evidence="1">Uncharacterized protein</fullName>
    </submittedName>
</protein>
<comment type="caution">
    <text evidence="1">The sequence shown here is derived from an EMBL/GenBank/DDBJ whole genome shotgun (WGS) entry which is preliminary data.</text>
</comment>
<sequence>MKLNKESQLLIESAISKAIKRYKGNCERTELTDIHIQPNQSSGELLIFDDDDKELANVIIEEWISCQEEIFYESIERILRNILAGMKDAGHLKDINIITPYSFILIDEDKEVLSELMLVDDDIMLLNDNLLNGLDKELENFLKDLLKA</sequence>
<proteinExistence type="predicted"/>